<feature type="transmembrane region" description="Helical" evidence="9">
    <location>
        <begin position="49"/>
        <end position="67"/>
    </location>
</feature>
<dbReference type="GO" id="GO:0022857">
    <property type="term" value="F:transmembrane transporter activity"/>
    <property type="evidence" value="ECO:0007669"/>
    <property type="project" value="UniProtKB-UniRule"/>
</dbReference>
<dbReference type="GO" id="GO:0015740">
    <property type="term" value="P:C4-dicarboxylate transport"/>
    <property type="evidence" value="ECO:0007669"/>
    <property type="project" value="TreeGrafter"/>
</dbReference>
<dbReference type="PANTHER" id="PTHR35011:SF2">
    <property type="entry name" value="2,3-DIKETO-L-GULONATE TRAP TRANSPORTER SMALL PERMEASE PROTEIN YIAM"/>
    <property type="match status" value="1"/>
</dbReference>
<evidence type="ECO:0000256" key="9">
    <source>
        <dbReference type="RuleBase" id="RU369079"/>
    </source>
</evidence>
<name>A0A365U4U0_9RHOB</name>
<dbReference type="InterPro" id="IPR055348">
    <property type="entry name" value="DctQ"/>
</dbReference>
<dbReference type="AlphaFoldDB" id="A0A365U4U0"/>
<feature type="transmembrane region" description="Helical" evidence="9">
    <location>
        <begin position="17"/>
        <end position="37"/>
    </location>
</feature>
<evidence type="ECO:0000256" key="3">
    <source>
        <dbReference type="ARBA" id="ARBA00022475"/>
    </source>
</evidence>
<evidence type="ECO:0000256" key="7">
    <source>
        <dbReference type="ARBA" id="ARBA00023136"/>
    </source>
</evidence>
<evidence type="ECO:0000259" key="10">
    <source>
        <dbReference type="Pfam" id="PF04290"/>
    </source>
</evidence>
<keyword evidence="3" id="KW-1003">Cell membrane</keyword>
<feature type="domain" description="Tripartite ATP-independent periplasmic transporters DctQ component" evidence="10">
    <location>
        <begin position="26"/>
        <end position="152"/>
    </location>
</feature>
<evidence type="ECO:0000256" key="1">
    <source>
        <dbReference type="ARBA" id="ARBA00004429"/>
    </source>
</evidence>
<reference evidence="11 12" key="1">
    <citation type="submission" date="2018-07" db="EMBL/GenBank/DDBJ databases">
        <title>Rhodosalinus sp. strain E84T genomic sequence and assembly.</title>
        <authorList>
            <person name="Liu Z.-W."/>
            <person name="Lu D.-C."/>
        </authorList>
    </citation>
    <scope>NUCLEOTIDE SEQUENCE [LARGE SCALE GENOMIC DNA]</scope>
    <source>
        <strain evidence="11 12">E84</strain>
    </source>
</reference>
<evidence type="ECO:0000313" key="11">
    <source>
        <dbReference type="EMBL" id="RBI83147.1"/>
    </source>
</evidence>
<dbReference type="Pfam" id="PF04290">
    <property type="entry name" value="DctQ"/>
    <property type="match status" value="1"/>
</dbReference>
<proteinExistence type="inferred from homology"/>
<comment type="function">
    <text evidence="9">Part of the tripartite ATP-independent periplasmic (TRAP) transport system.</text>
</comment>
<dbReference type="Proteomes" id="UP000253370">
    <property type="component" value="Unassembled WGS sequence"/>
</dbReference>
<evidence type="ECO:0000313" key="12">
    <source>
        <dbReference type="Proteomes" id="UP000253370"/>
    </source>
</evidence>
<evidence type="ECO:0000256" key="4">
    <source>
        <dbReference type="ARBA" id="ARBA00022519"/>
    </source>
</evidence>
<organism evidence="11 12">
    <name type="scientific">Rhodosalinus halophilus</name>
    <dbReference type="NCBI Taxonomy" id="2259333"/>
    <lineage>
        <taxon>Bacteria</taxon>
        <taxon>Pseudomonadati</taxon>
        <taxon>Pseudomonadota</taxon>
        <taxon>Alphaproteobacteria</taxon>
        <taxon>Rhodobacterales</taxon>
        <taxon>Paracoccaceae</taxon>
        <taxon>Rhodosalinus</taxon>
    </lineage>
</organism>
<feature type="transmembrane region" description="Helical" evidence="9">
    <location>
        <begin position="88"/>
        <end position="109"/>
    </location>
</feature>
<gene>
    <name evidence="11" type="ORF">DRV85_17015</name>
</gene>
<sequence length="178" mass="19714">MQSHSLADRVIRWVERIAGATLGLVTVLIVISSLGRYGFAKPVPDAFDLSRLILGVAIMWGFASLGYRGSHIKVDILAQAVPRGVLRVMNSIAWSVLLIFTALLVWKIFGRVVNAQAGGDATMDLRLPHWPFFAAIWAGLVAALFTTAWRLWLIAVRGRDLDDFESIDDLIREGEARE</sequence>
<feature type="transmembrane region" description="Helical" evidence="9">
    <location>
        <begin position="129"/>
        <end position="152"/>
    </location>
</feature>
<dbReference type="EMBL" id="QNTQ01000021">
    <property type="protein sequence ID" value="RBI83147.1"/>
    <property type="molecule type" value="Genomic_DNA"/>
</dbReference>
<evidence type="ECO:0000256" key="2">
    <source>
        <dbReference type="ARBA" id="ARBA00022448"/>
    </source>
</evidence>
<dbReference type="GO" id="GO:0005886">
    <property type="term" value="C:plasma membrane"/>
    <property type="evidence" value="ECO:0007669"/>
    <property type="project" value="UniProtKB-SubCell"/>
</dbReference>
<keyword evidence="12" id="KW-1185">Reference proteome</keyword>
<comment type="caution">
    <text evidence="11">The sequence shown here is derived from an EMBL/GenBank/DDBJ whole genome shotgun (WGS) entry which is preliminary data.</text>
</comment>
<dbReference type="PANTHER" id="PTHR35011">
    <property type="entry name" value="2,3-DIKETO-L-GULONATE TRAP TRANSPORTER SMALL PERMEASE PROTEIN YIAM"/>
    <property type="match status" value="1"/>
</dbReference>
<dbReference type="OrthoDB" id="7866592at2"/>
<comment type="similarity">
    <text evidence="8 9">Belongs to the TRAP transporter small permease family.</text>
</comment>
<keyword evidence="7 9" id="KW-0472">Membrane</keyword>
<protein>
    <recommendedName>
        <fullName evidence="9">TRAP transporter small permease protein</fullName>
    </recommendedName>
</protein>
<evidence type="ECO:0000256" key="5">
    <source>
        <dbReference type="ARBA" id="ARBA00022692"/>
    </source>
</evidence>
<comment type="subcellular location">
    <subcellularLocation>
        <location evidence="1 9">Cell inner membrane</location>
        <topology evidence="1 9">Multi-pass membrane protein</topology>
    </subcellularLocation>
</comment>
<keyword evidence="5 9" id="KW-0812">Transmembrane</keyword>
<keyword evidence="2 9" id="KW-0813">Transport</keyword>
<evidence type="ECO:0000256" key="6">
    <source>
        <dbReference type="ARBA" id="ARBA00022989"/>
    </source>
</evidence>
<dbReference type="RefSeq" id="WP_113290679.1">
    <property type="nucleotide sequence ID" value="NZ_QNTQ01000021.1"/>
</dbReference>
<evidence type="ECO:0000256" key="8">
    <source>
        <dbReference type="ARBA" id="ARBA00038436"/>
    </source>
</evidence>
<comment type="subunit">
    <text evidence="9">The complex comprises the extracytoplasmic solute receptor protein and the two transmembrane proteins.</text>
</comment>
<accession>A0A365U4U0</accession>
<keyword evidence="6 9" id="KW-1133">Transmembrane helix</keyword>
<dbReference type="InterPro" id="IPR007387">
    <property type="entry name" value="TRAP_DctQ"/>
</dbReference>
<keyword evidence="4 9" id="KW-0997">Cell inner membrane</keyword>